<feature type="domain" description="F-box" evidence="1">
    <location>
        <begin position="6"/>
        <end position="52"/>
    </location>
</feature>
<protein>
    <submittedName>
        <fullName evidence="4 5">Uncharacterized protein LOC113204127 isoform X3</fullName>
    </submittedName>
    <submittedName>
        <fullName evidence="3">Uncharacterized protein LOC113204127 isoform X4</fullName>
    </submittedName>
</protein>
<dbReference type="Pfam" id="PF00646">
    <property type="entry name" value="F-box"/>
    <property type="match status" value="1"/>
</dbReference>
<evidence type="ECO:0000313" key="3">
    <source>
        <dbReference type="RefSeq" id="XP_026274938.2"/>
    </source>
</evidence>
<dbReference type="Gene3D" id="1.20.1280.50">
    <property type="match status" value="1"/>
</dbReference>
<reference evidence="3 4" key="1">
    <citation type="submission" date="2025-04" db="UniProtKB">
        <authorList>
            <consortium name="RefSeq"/>
        </authorList>
    </citation>
    <scope>IDENTIFICATION</scope>
    <source>
        <tissue evidence="3 4">Whole organism</tissue>
    </source>
</reference>
<dbReference type="AlphaFoldDB" id="A0A6J1S2U0"/>
<evidence type="ECO:0000313" key="5">
    <source>
        <dbReference type="RefSeq" id="XP_052120659.1"/>
    </source>
</evidence>
<dbReference type="RefSeq" id="XP_052120658.1">
    <property type="nucleotide sequence ID" value="XM_052264698.1"/>
</dbReference>
<gene>
    <name evidence="3 4 5" type="primary">LOC113204127</name>
</gene>
<sequence>MEVMEVSKMETLLDDTLLSVLQYVGNKDLLHCRVVCRRWRDLITHPDIWKCRSIGGGLLRLNPPSCRELSLKSWELRWFGFLASTTSTPAPCLSLHPDSDLQAVLCAVIIRHHASLGRLKKIAILDGDIFSDECLMTSAGLSELLCSIRSVEGLTCLHISIDIKRVKFDPAARSYLDFPPPSLRKLAYYSKKKALLEVLLQMYASSLREVQLYDELIITKKLAHLLVKVEHLETLQCRLFNGMELLLSSRTLKSILLHVWLEEEISPAHSSAMSFLRSATHLKRVQLDFYFDWNPDAWVIGLVKALAESGRSKVSSFVIDMRDDADFSSKDIGGCLPNLPYLQTLELLSSVSSSVLCAIQPHTAPKLTELIVWEVQGCPSCNWSKVCDMLLLNPHLKFTVKSTKRKPSCDSCKTVGREGFPKTVFRMSSQNVHKRL</sequence>
<dbReference type="RefSeq" id="XP_052120659.1">
    <property type="nucleotide sequence ID" value="XM_052264699.1"/>
</dbReference>
<dbReference type="RefSeq" id="XP_026274938.2">
    <property type="nucleotide sequence ID" value="XM_026419153.2"/>
</dbReference>
<accession>A0A6J1S2U0</accession>
<dbReference type="GeneID" id="113204127"/>
<organism evidence="2 3">
    <name type="scientific">Frankliniella occidentalis</name>
    <name type="common">Western flower thrips</name>
    <name type="synonym">Euthrips occidentalis</name>
    <dbReference type="NCBI Taxonomy" id="133901"/>
    <lineage>
        <taxon>Eukaryota</taxon>
        <taxon>Metazoa</taxon>
        <taxon>Ecdysozoa</taxon>
        <taxon>Arthropoda</taxon>
        <taxon>Hexapoda</taxon>
        <taxon>Insecta</taxon>
        <taxon>Pterygota</taxon>
        <taxon>Neoptera</taxon>
        <taxon>Paraneoptera</taxon>
        <taxon>Thysanoptera</taxon>
        <taxon>Terebrantia</taxon>
        <taxon>Thripoidea</taxon>
        <taxon>Thripidae</taxon>
        <taxon>Frankliniella</taxon>
    </lineage>
</organism>
<evidence type="ECO:0000259" key="1">
    <source>
        <dbReference type="PROSITE" id="PS50181"/>
    </source>
</evidence>
<name>A0A6J1S2U0_FRAOC</name>
<dbReference type="Proteomes" id="UP000504606">
    <property type="component" value="Unplaced"/>
</dbReference>
<evidence type="ECO:0000313" key="2">
    <source>
        <dbReference type="Proteomes" id="UP000504606"/>
    </source>
</evidence>
<dbReference type="SUPFAM" id="SSF81383">
    <property type="entry name" value="F-box domain"/>
    <property type="match status" value="1"/>
</dbReference>
<dbReference type="InterPro" id="IPR036047">
    <property type="entry name" value="F-box-like_dom_sf"/>
</dbReference>
<dbReference type="PROSITE" id="PS50181">
    <property type="entry name" value="FBOX"/>
    <property type="match status" value="1"/>
</dbReference>
<keyword evidence="2" id="KW-1185">Reference proteome</keyword>
<proteinExistence type="predicted"/>
<dbReference type="SMART" id="SM00256">
    <property type="entry name" value="FBOX"/>
    <property type="match status" value="1"/>
</dbReference>
<dbReference type="InterPro" id="IPR001810">
    <property type="entry name" value="F-box_dom"/>
</dbReference>
<evidence type="ECO:0000313" key="4">
    <source>
        <dbReference type="RefSeq" id="XP_052120658.1"/>
    </source>
</evidence>